<keyword evidence="1" id="KW-0472">Membrane</keyword>
<dbReference type="PANTHER" id="PTHR37309">
    <property type="entry name" value="SLR0284 PROTEIN"/>
    <property type="match status" value="1"/>
</dbReference>
<dbReference type="Proteomes" id="UP001333102">
    <property type="component" value="Chromosome"/>
</dbReference>
<dbReference type="PANTHER" id="PTHR37309:SF1">
    <property type="entry name" value="SLR0284 PROTEIN"/>
    <property type="match status" value="1"/>
</dbReference>
<keyword evidence="3" id="KW-1185">Reference proteome</keyword>
<name>A0ABZ1BNB1_9FIRM</name>
<keyword evidence="1" id="KW-1133">Transmembrane helix</keyword>
<evidence type="ECO:0000313" key="2">
    <source>
        <dbReference type="EMBL" id="WRP13921.1"/>
    </source>
</evidence>
<protein>
    <submittedName>
        <fullName evidence="2">Phage holin family protein</fullName>
    </submittedName>
</protein>
<accession>A0ABZ1BNB1</accession>
<feature type="transmembrane region" description="Helical" evidence="1">
    <location>
        <begin position="50"/>
        <end position="77"/>
    </location>
</feature>
<dbReference type="RefSeq" id="WP_324668186.1">
    <property type="nucleotide sequence ID" value="NZ_CP141614.1"/>
</dbReference>
<reference evidence="3" key="1">
    <citation type="submission" date="2023-12" db="EMBL/GenBank/DDBJ databases">
        <title>Novel isolates from deep terrestrial aquifers shed light on the physiology and ecology of the class Limnochordia.</title>
        <authorList>
            <person name="Karnachuk O.V."/>
            <person name="Lukina A.P."/>
            <person name="Avakyan M.R."/>
            <person name="Kadnikov V."/>
            <person name="Begmatov S."/>
            <person name="Beletsky A.V."/>
            <person name="Mardanov A.V."/>
            <person name="Ravin N.V."/>
        </authorList>
    </citation>
    <scope>NUCLEOTIDE SEQUENCE [LARGE SCALE GENOMIC DNA]</scope>
    <source>
        <strain evidence="3">LN</strain>
    </source>
</reference>
<evidence type="ECO:0000313" key="3">
    <source>
        <dbReference type="Proteomes" id="UP001333102"/>
    </source>
</evidence>
<evidence type="ECO:0000256" key="1">
    <source>
        <dbReference type="SAM" id="Phobius"/>
    </source>
</evidence>
<sequence length="116" mass="12110">MRGWAGRWLINAVALLVVGGLLGGIRLGGVFAALLAAAMFGLVNAFVRPVFLLLTLPLNVLTLGLFTLVVNALMLWLTAGLVPGFEVHGFWAALWGSILLSLVSGAIGWLVQDAGA</sequence>
<dbReference type="InterPro" id="IPR007165">
    <property type="entry name" value="Phage_holin_4_2"/>
</dbReference>
<feature type="transmembrane region" description="Helical" evidence="1">
    <location>
        <begin position="12"/>
        <end position="43"/>
    </location>
</feature>
<proteinExistence type="predicted"/>
<keyword evidence="1" id="KW-0812">Transmembrane</keyword>
<gene>
    <name evidence="2" type="ORF">VLY81_10850</name>
</gene>
<feature type="transmembrane region" description="Helical" evidence="1">
    <location>
        <begin position="89"/>
        <end position="111"/>
    </location>
</feature>
<dbReference type="EMBL" id="CP141614">
    <property type="protein sequence ID" value="WRP13921.1"/>
    <property type="molecule type" value="Genomic_DNA"/>
</dbReference>
<organism evidence="2 3">
    <name type="scientific">Geochorda subterranea</name>
    <dbReference type="NCBI Taxonomy" id="3109564"/>
    <lineage>
        <taxon>Bacteria</taxon>
        <taxon>Bacillati</taxon>
        <taxon>Bacillota</taxon>
        <taxon>Limnochordia</taxon>
        <taxon>Limnochordales</taxon>
        <taxon>Geochordaceae</taxon>
        <taxon>Geochorda</taxon>
    </lineage>
</organism>
<dbReference type="Pfam" id="PF04020">
    <property type="entry name" value="Phage_holin_4_2"/>
    <property type="match status" value="1"/>
</dbReference>